<dbReference type="InterPro" id="IPR036365">
    <property type="entry name" value="PGBD-like_sf"/>
</dbReference>
<keyword evidence="2" id="KW-1185">Reference proteome</keyword>
<dbReference type="EMBL" id="JAROCF010000001">
    <property type="protein sequence ID" value="MDN4612970.1"/>
    <property type="molecule type" value="Genomic_DNA"/>
</dbReference>
<reference evidence="1" key="1">
    <citation type="submission" date="2023-06" db="EMBL/GenBank/DDBJ databases">
        <title>MT1 and MT2 Draft Genomes of Novel Species.</title>
        <authorList>
            <person name="Venkateswaran K."/>
        </authorList>
    </citation>
    <scope>NUCLEOTIDE SEQUENCE</scope>
    <source>
        <strain evidence="1">F6_8S_P_1B</strain>
    </source>
</reference>
<protein>
    <recommendedName>
        <fullName evidence="3">Peptidoglycan binding-like domain-containing protein</fullName>
    </recommendedName>
</protein>
<dbReference type="RefSeq" id="WP_301209786.1">
    <property type="nucleotide sequence ID" value="NZ_JAROCF010000001.1"/>
</dbReference>
<gene>
    <name evidence="1" type="ORF">P5G50_00780</name>
</gene>
<comment type="caution">
    <text evidence="1">The sequence shown here is derived from an EMBL/GenBank/DDBJ whole genome shotgun (WGS) entry which is preliminary data.</text>
</comment>
<name>A0ABT8K667_9MICO</name>
<evidence type="ECO:0000313" key="2">
    <source>
        <dbReference type="Proteomes" id="UP001174208"/>
    </source>
</evidence>
<sequence>MAVLVAAAGGGAVSAATVVPPPADLRHAAPIAEVAVGHDVFDDAREVSVAVSSPTPVPITAPAGGRLTAFDCQPGSTFASGSAPLSIDGVPRLALATSVPLWRDLNAGSRGADVLALQDELTRLGYPVARDGEVGANTLAAARSAFESVGMDLEPTAVIPASSVLWLPAPSSTVASCDLAVGVLTSAGAILGAFTSIAPTASVVSMPTDLVDGDRVVEAAGARVLVDPSGTIRDPGGLAALAAAGSGPSADSGGADTAAGGAQGLGRISGRLILAEPVAVSIVPPGAVDGLSGSHGCVHSGTRSYPVRILGSRLGQTMVTFEGPAPKRVALGHRTETPCT</sequence>
<organism evidence="1 2">
    <name type="scientific">Leifsonia williamsii</name>
    <dbReference type="NCBI Taxonomy" id="3035919"/>
    <lineage>
        <taxon>Bacteria</taxon>
        <taxon>Bacillati</taxon>
        <taxon>Actinomycetota</taxon>
        <taxon>Actinomycetes</taxon>
        <taxon>Micrococcales</taxon>
        <taxon>Microbacteriaceae</taxon>
        <taxon>Leifsonia</taxon>
    </lineage>
</organism>
<evidence type="ECO:0008006" key="3">
    <source>
        <dbReference type="Google" id="ProtNLM"/>
    </source>
</evidence>
<dbReference type="SUPFAM" id="SSF47090">
    <property type="entry name" value="PGBD-like"/>
    <property type="match status" value="1"/>
</dbReference>
<evidence type="ECO:0000313" key="1">
    <source>
        <dbReference type="EMBL" id="MDN4612970.1"/>
    </source>
</evidence>
<dbReference type="InterPro" id="IPR036366">
    <property type="entry name" value="PGBDSf"/>
</dbReference>
<dbReference type="Proteomes" id="UP001174208">
    <property type="component" value="Unassembled WGS sequence"/>
</dbReference>
<accession>A0ABT8K667</accession>
<proteinExistence type="predicted"/>
<dbReference type="Gene3D" id="1.10.101.10">
    <property type="entry name" value="PGBD-like superfamily/PGBD"/>
    <property type="match status" value="1"/>
</dbReference>